<dbReference type="EMBL" id="FTNI01000048">
    <property type="protein sequence ID" value="SIS23818.1"/>
    <property type="molecule type" value="Genomic_DNA"/>
</dbReference>
<sequence length="282" mass="29360">MRHSPPQTVAESPLAATRRAATDPPEKETEKMTDSRGFENRVAFVTGAGNGIGREMARDVVRQGGKVAIADIDLAAAEAAAAELGDAAMAVLCDVADERSVQTAVDTAAEELGGIDVLVNNAGLHLMKWNVPVTSVTAEQWHQILGVNVVGVVNCARSARPYLARGKSPAILNLSSIAGYLSNTVYGITKLGVRGLTVALAEEFAPDGIRVNAVAPGAIGSDNAIGELSGQLRVLIDDMQLIHRMGTMADIVNAMNYLCTDAAGMVTGQTLSVSGGYPLHLS</sequence>
<dbReference type="InterPro" id="IPR020904">
    <property type="entry name" value="Sc_DH/Rdtase_CS"/>
</dbReference>
<reference evidence="5" key="1">
    <citation type="submission" date="2017-01" db="EMBL/GenBank/DDBJ databases">
        <authorList>
            <person name="Varghese N."/>
            <person name="Submissions S."/>
        </authorList>
    </citation>
    <scope>NUCLEOTIDE SEQUENCE [LARGE SCALE GENOMIC DNA]</scope>
    <source>
        <strain evidence="5">ATCC 12950</strain>
    </source>
</reference>
<feature type="compositionally biased region" description="Polar residues" evidence="3">
    <location>
        <begin position="1"/>
        <end position="10"/>
    </location>
</feature>
<evidence type="ECO:0000256" key="1">
    <source>
        <dbReference type="ARBA" id="ARBA00006484"/>
    </source>
</evidence>
<dbReference type="GO" id="GO:0030497">
    <property type="term" value="P:fatty acid elongation"/>
    <property type="evidence" value="ECO:0007669"/>
    <property type="project" value="TreeGrafter"/>
</dbReference>
<protein>
    <submittedName>
        <fullName evidence="4">NAD(P)-dependent dehydrogenase, short-chain alcohol dehydrogenase family</fullName>
    </submittedName>
</protein>
<dbReference type="Proteomes" id="UP000186096">
    <property type="component" value="Unassembled WGS sequence"/>
</dbReference>
<dbReference type="SUPFAM" id="SSF51735">
    <property type="entry name" value="NAD(P)-binding Rossmann-fold domains"/>
    <property type="match status" value="1"/>
</dbReference>
<organism evidence="4 5">
    <name type="scientific">Microbispora rosea</name>
    <dbReference type="NCBI Taxonomy" id="58117"/>
    <lineage>
        <taxon>Bacteria</taxon>
        <taxon>Bacillati</taxon>
        <taxon>Actinomycetota</taxon>
        <taxon>Actinomycetes</taxon>
        <taxon>Streptosporangiales</taxon>
        <taxon>Streptosporangiaceae</taxon>
        <taxon>Microbispora</taxon>
    </lineage>
</organism>
<dbReference type="STRING" id="58117.SAMN05421833_14815"/>
<dbReference type="InterPro" id="IPR036291">
    <property type="entry name" value="NAD(P)-bd_dom_sf"/>
</dbReference>
<dbReference type="FunFam" id="3.40.50.720:FF:000084">
    <property type="entry name" value="Short-chain dehydrogenase reductase"/>
    <property type="match status" value="1"/>
</dbReference>
<keyword evidence="2" id="KW-0560">Oxidoreductase</keyword>
<comment type="similarity">
    <text evidence="1">Belongs to the short-chain dehydrogenases/reductases (SDR) family.</text>
</comment>
<dbReference type="CDD" id="cd05233">
    <property type="entry name" value="SDR_c"/>
    <property type="match status" value="1"/>
</dbReference>
<feature type="compositionally biased region" description="Basic and acidic residues" evidence="3">
    <location>
        <begin position="20"/>
        <end position="38"/>
    </location>
</feature>
<dbReference type="PRINTS" id="PR00081">
    <property type="entry name" value="GDHRDH"/>
</dbReference>
<gene>
    <name evidence="4" type="ORF">SAMN05421833_14815</name>
</gene>
<evidence type="ECO:0000256" key="3">
    <source>
        <dbReference type="SAM" id="MobiDB-lite"/>
    </source>
</evidence>
<feature type="region of interest" description="Disordered" evidence="3">
    <location>
        <begin position="1"/>
        <end position="38"/>
    </location>
</feature>
<evidence type="ECO:0000313" key="4">
    <source>
        <dbReference type="EMBL" id="SIS23818.1"/>
    </source>
</evidence>
<dbReference type="PRINTS" id="PR00080">
    <property type="entry name" value="SDRFAMILY"/>
</dbReference>
<dbReference type="PROSITE" id="PS00061">
    <property type="entry name" value="ADH_SHORT"/>
    <property type="match status" value="1"/>
</dbReference>
<evidence type="ECO:0000313" key="5">
    <source>
        <dbReference type="Proteomes" id="UP000186096"/>
    </source>
</evidence>
<evidence type="ECO:0000256" key="2">
    <source>
        <dbReference type="ARBA" id="ARBA00023002"/>
    </source>
</evidence>
<dbReference type="PANTHER" id="PTHR42760:SF135">
    <property type="entry name" value="BLL7886 PROTEIN"/>
    <property type="match status" value="1"/>
</dbReference>
<dbReference type="Gene3D" id="3.40.50.720">
    <property type="entry name" value="NAD(P)-binding Rossmann-like Domain"/>
    <property type="match status" value="1"/>
</dbReference>
<accession>A0A1N7HGM0</accession>
<dbReference type="InterPro" id="IPR002347">
    <property type="entry name" value="SDR_fam"/>
</dbReference>
<proteinExistence type="inferred from homology"/>
<dbReference type="AlphaFoldDB" id="A0A1N7HGM0"/>
<dbReference type="Pfam" id="PF13561">
    <property type="entry name" value="adh_short_C2"/>
    <property type="match status" value="1"/>
</dbReference>
<keyword evidence="5" id="KW-1185">Reference proteome</keyword>
<dbReference type="PANTHER" id="PTHR42760">
    <property type="entry name" value="SHORT-CHAIN DEHYDROGENASES/REDUCTASES FAMILY MEMBER"/>
    <property type="match status" value="1"/>
</dbReference>
<name>A0A1N7HGM0_9ACTN</name>
<dbReference type="GO" id="GO:0016616">
    <property type="term" value="F:oxidoreductase activity, acting on the CH-OH group of donors, NAD or NADP as acceptor"/>
    <property type="evidence" value="ECO:0007669"/>
    <property type="project" value="TreeGrafter"/>
</dbReference>